<reference evidence="2" key="1">
    <citation type="journal article" date="2022" name="Arch. Microbiol.">
        <title>Microbulbifer okhotskensis sp. nov., isolated from a deep bottom sediment of the Okhotsk Sea.</title>
        <authorList>
            <person name="Romanenko L."/>
            <person name="Kurilenko V."/>
            <person name="Otstavnykh N."/>
            <person name="Velansky P."/>
            <person name="Isaeva M."/>
            <person name="Mikhailov V."/>
        </authorList>
    </citation>
    <scope>NUCLEOTIDE SEQUENCE</scope>
    <source>
        <strain evidence="2">OS29</strain>
    </source>
</reference>
<name>A0A9X2J6L5_9GAMM</name>
<feature type="domain" description="AMP-dependent ligase C-terminal" evidence="1">
    <location>
        <begin position="154"/>
        <end position="217"/>
    </location>
</feature>
<keyword evidence="3" id="KW-1185">Reference proteome</keyword>
<dbReference type="SUPFAM" id="SSF56801">
    <property type="entry name" value="Acetyl-CoA synthetase-like"/>
    <property type="match status" value="1"/>
</dbReference>
<dbReference type="PANTHER" id="PTHR43845:SF1">
    <property type="entry name" value="BLR5969 PROTEIN"/>
    <property type="match status" value="1"/>
</dbReference>
<dbReference type="Gene3D" id="3.30.300.30">
    <property type="match status" value="1"/>
</dbReference>
<dbReference type="Pfam" id="PF14535">
    <property type="entry name" value="AMP-binding_C_2"/>
    <property type="match status" value="1"/>
</dbReference>
<dbReference type="PANTHER" id="PTHR43845">
    <property type="entry name" value="BLR5969 PROTEIN"/>
    <property type="match status" value="1"/>
</dbReference>
<proteinExistence type="predicted"/>
<evidence type="ECO:0000313" key="3">
    <source>
        <dbReference type="Proteomes" id="UP001139028"/>
    </source>
</evidence>
<protein>
    <recommendedName>
        <fullName evidence="1">AMP-dependent ligase C-terminal domain-containing protein</fullName>
    </recommendedName>
</protein>
<dbReference type="Gene3D" id="3.40.50.12780">
    <property type="entry name" value="N-terminal domain of ligase-like"/>
    <property type="match status" value="1"/>
</dbReference>
<gene>
    <name evidence="2" type="ORF">MO867_10355</name>
</gene>
<comment type="caution">
    <text evidence="2">The sequence shown here is derived from an EMBL/GenBank/DDBJ whole genome shotgun (WGS) entry which is preliminary data.</text>
</comment>
<organism evidence="2 3">
    <name type="scientific">Microbulbifer okhotskensis</name>
    <dbReference type="NCBI Taxonomy" id="2926617"/>
    <lineage>
        <taxon>Bacteria</taxon>
        <taxon>Pseudomonadati</taxon>
        <taxon>Pseudomonadota</taxon>
        <taxon>Gammaproteobacteria</taxon>
        <taxon>Cellvibrionales</taxon>
        <taxon>Microbulbiferaceae</taxon>
        <taxon>Microbulbifer</taxon>
    </lineage>
</organism>
<sequence length="263" mass="29737">MVCLPSLLPRLERHCLEKDIPPESFNLRNIFVVGELFSENFCNHYENVFNSRLVNMYASTELGLVASECHHHNLHVWEDFFHTEVIDSDTAEPCEDGATGELVITALQREALPLIRYNTQDLVEMHKSPCECGHPGTYLSSIKGRRDNMFTINGGNIYPIALENIITAIDGFSSFCRCIIEKIDAHDCLTFKVETRDDIDEQEAKHLAQLLYSRLTSSDITLRLIFRGLESASRLDIQILQPGAISLKSGKIKNNISQVDSHT</sequence>
<dbReference type="InterPro" id="IPR042099">
    <property type="entry name" value="ANL_N_sf"/>
</dbReference>
<dbReference type="AlphaFoldDB" id="A0A9X2J6L5"/>
<evidence type="ECO:0000259" key="1">
    <source>
        <dbReference type="Pfam" id="PF14535"/>
    </source>
</evidence>
<dbReference type="EMBL" id="JALBWM010000037">
    <property type="protein sequence ID" value="MCO1334740.1"/>
    <property type="molecule type" value="Genomic_DNA"/>
</dbReference>
<dbReference type="Proteomes" id="UP001139028">
    <property type="component" value="Unassembled WGS sequence"/>
</dbReference>
<evidence type="ECO:0000313" key="2">
    <source>
        <dbReference type="EMBL" id="MCO1334740.1"/>
    </source>
</evidence>
<accession>A0A9X2J6L5</accession>
<dbReference type="InterPro" id="IPR045851">
    <property type="entry name" value="AMP-bd_C_sf"/>
</dbReference>
<dbReference type="InterPro" id="IPR028154">
    <property type="entry name" value="AMP-dep_Lig_C"/>
</dbReference>